<dbReference type="OrthoDB" id="9780677at2"/>
<dbReference type="PATRIC" id="fig|1249552.3.peg.2520"/>
<dbReference type="SUPFAM" id="SSF52540">
    <property type="entry name" value="P-loop containing nucleoside triphosphate hydrolases"/>
    <property type="match status" value="1"/>
</dbReference>
<evidence type="ECO:0000313" key="5">
    <source>
        <dbReference type="EMBL" id="ALO47138.1"/>
    </source>
</evidence>
<dbReference type="InterPro" id="IPR027417">
    <property type="entry name" value="P-loop_NTPase"/>
</dbReference>
<evidence type="ECO:0000259" key="4">
    <source>
        <dbReference type="SMART" id="SM00382"/>
    </source>
</evidence>
<evidence type="ECO:0000313" key="6">
    <source>
        <dbReference type="Proteomes" id="UP000065641"/>
    </source>
</evidence>
<gene>
    <name evidence="5" type="ORF">PS2015_2504</name>
</gene>
<name>A0A0S2KGQ4_9GAMM</name>
<dbReference type="Pfam" id="PF02374">
    <property type="entry name" value="ArsA_ATPase"/>
    <property type="match status" value="1"/>
</dbReference>
<feature type="domain" description="AAA+ ATPase" evidence="4">
    <location>
        <begin position="8"/>
        <end position="269"/>
    </location>
</feature>
<dbReference type="NCBIfam" id="TIGR00345">
    <property type="entry name" value="GET3_arsA_TRC40"/>
    <property type="match status" value="1"/>
</dbReference>
<dbReference type="InterPro" id="IPR016300">
    <property type="entry name" value="ATPase_ArsA/GET3"/>
</dbReference>
<dbReference type="PANTHER" id="PTHR10803">
    <property type="entry name" value="ARSENICAL PUMP-DRIVING ATPASE ARSENITE-TRANSLOCATING ATPASE"/>
    <property type="match status" value="1"/>
</dbReference>
<organism evidence="5 6">
    <name type="scientific">Pseudohongiella spirulinae</name>
    <dbReference type="NCBI Taxonomy" id="1249552"/>
    <lineage>
        <taxon>Bacteria</taxon>
        <taxon>Pseudomonadati</taxon>
        <taxon>Pseudomonadota</taxon>
        <taxon>Gammaproteobacteria</taxon>
        <taxon>Pseudomonadales</taxon>
        <taxon>Pseudohongiellaceae</taxon>
        <taxon>Pseudohongiella</taxon>
    </lineage>
</organism>
<evidence type="ECO:0000256" key="3">
    <source>
        <dbReference type="ARBA" id="ARBA00066752"/>
    </source>
</evidence>
<dbReference type="GO" id="GO:0005524">
    <property type="term" value="F:ATP binding"/>
    <property type="evidence" value="ECO:0007669"/>
    <property type="project" value="InterPro"/>
</dbReference>
<proteinExistence type="inferred from homology"/>
<dbReference type="GO" id="GO:0015446">
    <property type="term" value="F:ATPase-coupled arsenite transmembrane transporter activity"/>
    <property type="evidence" value="ECO:0007669"/>
    <property type="project" value="UniProtKB-EC"/>
</dbReference>
<dbReference type="CDD" id="cd02035">
    <property type="entry name" value="ArsA"/>
    <property type="match status" value="1"/>
</dbReference>
<accession>A0A0S2KGQ4</accession>
<dbReference type="Proteomes" id="UP000065641">
    <property type="component" value="Chromosome"/>
</dbReference>
<sequence length="326" mass="35832">MLLELAGSRRILFFGGKGGVGKTTVSAATAVAMAETGKRVLLVSTDPAHNLGHLFGREIGPSPVKLAEGLDGLELDPDRTVDQHLEEVTAALRRMMPAHLGSEIDKHISLSRDAPGMQEAAMLERIAEVVELKREYDLIVFDTAPSGHTARLMALPEMMSAWTEGLIRQREKADSFSAVLQSLSRDSSVGEKAFGDEPARQDEDRNSRIRRLLNRRKQRFAGLRETIADRRQTAFVIVLAAERLPVLETIELNAQLLRAGVDVAALVVNKRLPEGLQGFLAERKAQEEIHLATLHEQLAHIPRKDLTLAAHDVLGVNALRAFAAEF</sequence>
<comment type="catalytic activity">
    <reaction evidence="2">
        <text>arsenite(in) + ATP + H2O = arsenite(out) + ADP + phosphate + H(+)</text>
        <dbReference type="Rhea" id="RHEA:11348"/>
        <dbReference type="ChEBI" id="CHEBI:15377"/>
        <dbReference type="ChEBI" id="CHEBI:15378"/>
        <dbReference type="ChEBI" id="CHEBI:29242"/>
        <dbReference type="ChEBI" id="CHEBI:30616"/>
        <dbReference type="ChEBI" id="CHEBI:43474"/>
        <dbReference type="ChEBI" id="CHEBI:456216"/>
        <dbReference type="EC" id="7.3.2.7"/>
    </reaction>
</comment>
<dbReference type="AlphaFoldDB" id="A0A0S2KGQ4"/>
<dbReference type="InterPro" id="IPR025723">
    <property type="entry name" value="ArsA/GET3_ATPase-like"/>
</dbReference>
<evidence type="ECO:0000256" key="2">
    <source>
        <dbReference type="ARBA" id="ARBA00052296"/>
    </source>
</evidence>
<dbReference type="PANTHER" id="PTHR10803:SF3">
    <property type="entry name" value="ATPASE GET3"/>
    <property type="match status" value="1"/>
</dbReference>
<dbReference type="Gene3D" id="3.40.50.300">
    <property type="entry name" value="P-loop containing nucleotide triphosphate hydrolases"/>
    <property type="match status" value="1"/>
</dbReference>
<dbReference type="RefSeq" id="WP_058022557.1">
    <property type="nucleotide sequence ID" value="NZ_CP013189.1"/>
</dbReference>
<reference evidence="5 6" key="1">
    <citation type="submission" date="2015-11" db="EMBL/GenBank/DDBJ databases">
        <authorList>
            <person name="Zhang Y."/>
            <person name="Guo Z."/>
        </authorList>
    </citation>
    <scope>NUCLEOTIDE SEQUENCE [LARGE SCALE GENOMIC DNA]</scope>
    <source>
        <strain evidence="5 6">KCTC 32221</strain>
    </source>
</reference>
<dbReference type="EC" id="7.3.2.7" evidence="3"/>
<dbReference type="InterPro" id="IPR003593">
    <property type="entry name" value="AAA+_ATPase"/>
</dbReference>
<evidence type="ECO:0000256" key="1">
    <source>
        <dbReference type="ARBA" id="ARBA00011040"/>
    </source>
</evidence>
<dbReference type="STRING" id="1249552.PS2015_2504"/>
<dbReference type="GO" id="GO:0016887">
    <property type="term" value="F:ATP hydrolysis activity"/>
    <property type="evidence" value="ECO:0007669"/>
    <property type="project" value="InterPro"/>
</dbReference>
<keyword evidence="6" id="KW-1185">Reference proteome</keyword>
<dbReference type="KEGG" id="pspi:PS2015_2504"/>
<dbReference type="SMART" id="SM00382">
    <property type="entry name" value="AAA"/>
    <property type="match status" value="1"/>
</dbReference>
<dbReference type="EMBL" id="CP013189">
    <property type="protein sequence ID" value="ALO47138.1"/>
    <property type="molecule type" value="Genomic_DNA"/>
</dbReference>
<comment type="similarity">
    <text evidence="1">Belongs to the arsA ATPase family.</text>
</comment>
<protein>
    <recommendedName>
        <fullName evidence="3">arsenite-transporting ATPase</fullName>
        <ecNumber evidence="3">7.3.2.7</ecNumber>
    </recommendedName>
</protein>